<dbReference type="GO" id="GO:0000281">
    <property type="term" value="P:mitotic cytokinesis"/>
    <property type="evidence" value="ECO:0007669"/>
    <property type="project" value="TreeGrafter"/>
</dbReference>
<dbReference type="SMART" id="SM00292">
    <property type="entry name" value="BRCT"/>
    <property type="match status" value="2"/>
</dbReference>
<feature type="domain" description="BRCT" evidence="1">
    <location>
        <begin position="94"/>
        <end position="207"/>
    </location>
</feature>
<dbReference type="EMBL" id="UYRU01087276">
    <property type="protein sequence ID" value="VDN35565.1"/>
    <property type="molecule type" value="Genomic_DNA"/>
</dbReference>
<dbReference type="GO" id="GO:0007399">
    <property type="term" value="P:nervous system development"/>
    <property type="evidence" value="ECO:0007669"/>
    <property type="project" value="TreeGrafter"/>
</dbReference>
<evidence type="ECO:0000313" key="3">
    <source>
        <dbReference type="Proteomes" id="UP000281553"/>
    </source>
</evidence>
<dbReference type="Gene3D" id="3.40.50.10190">
    <property type="entry name" value="BRCT domain"/>
    <property type="match status" value="2"/>
</dbReference>
<dbReference type="SUPFAM" id="SSF52113">
    <property type="entry name" value="BRCT domain"/>
    <property type="match status" value="2"/>
</dbReference>
<sequence length="213" mass="24110">MSRAVVSFTGFRDRVLVNRLASLVHWMGGSVRRRLDADVTHLVAYRCAGEKVRKAALTSTNITTMNASWIESAWGLRTSNPFFDSTEVEFVNKHRAKVFQSCCIFFVGFPVHSQTLKELRDLVREHNGSLAKSLCDERLTHVIVSDEWTATPGSPVLKDISDLIVNSANAAVQEFSTDVAQQLCSELREVSFRVPVLRLDWFWKSLQCTYICH</sequence>
<organism evidence="2 3">
    <name type="scientific">Dibothriocephalus latus</name>
    <name type="common">Fish tapeworm</name>
    <name type="synonym">Diphyllobothrium latum</name>
    <dbReference type="NCBI Taxonomy" id="60516"/>
    <lineage>
        <taxon>Eukaryota</taxon>
        <taxon>Metazoa</taxon>
        <taxon>Spiralia</taxon>
        <taxon>Lophotrochozoa</taxon>
        <taxon>Platyhelminthes</taxon>
        <taxon>Cestoda</taxon>
        <taxon>Eucestoda</taxon>
        <taxon>Diphyllobothriidea</taxon>
        <taxon>Diphyllobothriidae</taxon>
        <taxon>Dibothriocephalus</taxon>
    </lineage>
</organism>
<dbReference type="Pfam" id="PF12738">
    <property type="entry name" value="PTCB-BRCT"/>
    <property type="match status" value="1"/>
</dbReference>
<dbReference type="OrthoDB" id="6285097at2759"/>
<dbReference type="GO" id="GO:0005634">
    <property type="term" value="C:nucleus"/>
    <property type="evidence" value="ECO:0007669"/>
    <property type="project" value="InterPro"/>
</dbReference>
<dbReference type="InterPro" id="IPR001357">
    <property type="entry name" value="BRCT_dom"/>
</dbReference>
<feature type="domain" description="BRCT" evidence="1">
    <location>
        <begin position="1"/>
        <end position="70"/>
    </location>
</feature>
<dbReference type="GO" id="GO:0005938">
    <property type="term" value="C:cell cortex"/>
    <property type="evidence" value="ECO:0007669"/>
    <property type="project" value="TreeGrafter"/>
</dbReference>
<name>A0A3P7N014_DIBLA</name>
<dbReference type="InterPro" id="IPR026817">
    <property type="entry name" value="Ect2"/>
</dbReference>
<dbReference type="Proteomes" id="UP000281553">
    <property type="component" value="Unassembled WGS sequence"/>
</dbReference>
<dbReference type="GO" id="GO:2000431">
    <property type="term" value="P:regulation of cytokinesis, actomyosin contractile ring assembly"/>
    <property type="evidence" value="ECO:0007669"/>
    <property type="project" value="InterPro"/>
</dbReference>
<dbReference type="GO" id="GO:0005085">
    <property type="term" value="F:guanyl-nucleotide exchange factor activity"/>
    <property type="evidence" value="ECO:0007669"/>
    <property type="project" value="InterPro"/>
</dbReference>
<accession>A0A3P7N014</accession>
<dbReference type="PROSITE" id="PS50172">
    <property type="entry name" value="BRCT"/>
    <property type="match status" value="2"/>
</dbReference>
<feature type="non-terminal residue" evidence="2">
    <location>
        <position position="213"/>
    </location>
</feature>
<dbReference type="PANTHER" id="PTHR16777:SF2">
    <property type="entry name" value="PROTEIN ECT2"/>
    <property type="match status" value="1"/>
</dbReference>
<dbReference type="AlphaFoldDB" id="A0A3P7N014"/>
<dbReference type="InterPro" id="IPR036420">
    <property type="entry name" value="BRCT_dom_sf"/>
</dbReference>
<dbReference type="GO" id="GO:0005096">
    <property type="term" value="F:GTPase activator activity"/>
    <property type="evidence" value="ECO:0007669"/>
    <property type="project" value="InterPro"/>
</dbReference>
<dbReference type="PANTHER" id="PTHR16777">
    <property type="entry name" value="PROTEIN ECT2"/>
    <property type="match status" value="1"/>
</dbReference>
<gene>
    <name evidence="2" type="ORF">DILT_LOCUS16811</name>
</gene>
<proteinExistence type="predicted"/>
<protein>
    <recommendedName>
        <fullName evidence="1">BRCT domain-containing protein</fullName>
    </recommendedName>
</protein>
<evidence type="ECO:0000259" key="1">
    <source>
        <dbReference type="PROSITE" id="PS50172"/>
    </source>
</evidence>
<reference evidence="2 3" key="1">
    <citation type="submission" date="2018-11" db="EMBL/GenBank/DDBJ databases">
        <authorList>
            <consortium name="Pathogen Informatics"/>
        </authorList>
    </citation>
    <scope>NUCLEOTIDE SEQUENCE [LARGE SCALE GENOMIC DNA]</scope>
</reference>
<keyword evidence="3" id="KW-1185">Reference proteome</keyword>
<evidence type="ECO:0000313" key="2">
    <source>
        <dbReference type="EMBL" id="VDN35565.1"/>
    </source>
</evidence>